<dbReference type="AlphaFoldDB" id="C0W287"/>
<dbReference type="InterPro" id="IPR000182">
    <property type="entry name" value="GNAT_dom"/>
</dbReference>
<evidence type="ECO:0000256" key="1">
    <source>
        <dbReference type="ARBA" id="ARBA00022679"/>
    </source>
</evidence>
<dbReference type="Gene3D" id="3.40.630.30">
    <property type="match status" value="1"/>
</dbReference>
<dbReference type="PANTHER" id="PTHR43792">
    <property type="entry name" value="GNAT FAMILY, PUTATIVE (AFU_ORTHOLOGUE AFUA_3G00765)-RELATED-RELATED"/>
    <property type="match status" value="1"/>
</dbReference>
<dbReference type="InterPro" id="IPR016181">
    <property type="entry name" value="Acyl_CoA_acyltransferase"/>
</dbReference>
<keyword evidence="1 5" id="KW-0808">Transferase</keyword>
<evidence type="ECO:0000256" key="3">
    <source>
        <dbReference type="ARBA" id="ARBA00038502"/>
    </source>
</evidence>
<name>C0W287_9ACTO</name>
<dbReference type="GO" id="GO:0008999">
    <property type="term" value="F:protein-N-terminal-alanine acetyltransferase activity"/>
    <property type="evidence" value="ECO:0007669"/>
    <property type="project" value="TreeGrafter"/>
</dbReference>
<sequence length="221" mass="24979">MWLEKLLVYLGVSPRHGFGIPLADLELYIPDPVSEELIADPGFPVSQLWLKPVVGPWHEQVARLRVENLQWLQPWEVSVPEGYPVQVPSVSQYRRLSDLRLICGQALAYLVCLDSQPVGLITVTNVERGAQQSATLGYWISESFAGLGVMSAAVAAVTDFLLDVLHLHRVEVFIRPENEASLRLVESLGFVSEGVRRNYLWVDGAWRDHRVYAAERESWFN</sequence>
<evidence type="ECO:0000313" key="6">
    <source>
        <dbReference type="Proteomes" id="UP000010301"/>
    </source>
</evidence>
<dbReference type="eggNOG" id="COG1670">
    <property type="taxonomic scope" value="Bacteria"/>
</dbReference>
<evidence type="ECO:0000313" key="5">
    <source>
        <dbReference type="EMBL" id="EEH63301.1"/>
    </source>
</evidence>
<evidence type="ECO:0000256" key="2">
    <source>
        <dbReference type="ARBA" id="ARBA00023315"/>
    </source>
</evidence>
<keyword evidence="6" id="KW-1185">Reference proteome</keyword>
<dbReference type="PANTHER" id="PTHR43792:SF8">
    <property type="entry name" value="[RIBOSOMAL PROTEIN US5]-ALANINE N-ACETYLTRANSFERASE"/>
    <property type="match status" value="1"/>
</dbReference>
<dbReference type="OrthoDB" id="5242221at2"/>
<dbReference type="PROSITE" id="PS51186">
    <property type="entry name" value="GNAT"/>
    <property type="match status" value="1"/>
</dbReference>
<comment type="similarity">
    <text evidence="3">Belongs to the acetyltransferase family. RimJ subfamily.</text>
</comment>
<feature type="domain" description="N-acetyltransferase" evidence="4">
    <location>
        <begin position="62"/>
        <end position="217"/>
    </location>
</feature>
<dbReference type="GO" id="GO:0005737">
    <property type="term" value="C:cytoplasm"/>
    <property type="evidence" value="ECO:0007669"/>
    <property type="project" value="TreeGrafter"/>
</dbReference>
<dbReference type="Proteomes" id="UP000010301">
    <property type="component" value="Unassembled WGS sequence"/>
</dbReference>
<gene>
    <name evidence="5" type="ORF">HMPREF0044_1540</name>
</gene>
<proteinExistence type="inferred from homology"/>
<dbReference type="InterPro" id="IPR051531">
    <property type="entry name" value="N-acetyltransferase"/>
</dbReference>
<dbReference type="SUPFAM" id="SSF55729">
    <property type="entry name" value="Acyl-CoA N-acyltransferases (Nat)"/>
    <property type="match status" value="1"/>
</dbReference>
<reference evidence="5 6" key="1">
    <citation type="submission" date="2009-01" db="EMBL/GenBank/DDBJ databases">
        <authorList>
            <person name="Qin X."/>
            <person name="Bachman B."/>
            <person name="Battles P."/>
            <person name="Bell A."/>
            <person name="Bess C."/>
            <person name="Bickham C."/>
            <person name="Chaboub L."/>
            <person name="Chen D."/>
            <person name="Coyle M."/>
            <person name="Deiros D.R."/>
            <person name="Dinh H."/>
            <person name="Forbes L."/>
            <person name="Fowler G."/>
            <person name="Francisco L."/>
            <person name="Fu Q."/>
            <person name="Gubbala S."/>
            <person name="Hale W."/>
            <person name="Han Y."/>
            <person name="Hemphill L."/>
            <person name="Highlander S.K."/>
            <person name="Hirani K."/>
            <person name="Hogues M."/>
            <person name="Jackson L."/>
            <person name="Jakkamsetti A."/>
            <person name="Javaid M."/>
            <person name="Jiang H."/>
            <person name="Korchina V."/>
            <person name="Kovar C."/>
            <person name="Lara F."/>
            <person name="Lee S."/>
            <person name="Mata R."/>
            <person name="Mathew T."/>
            <person name="Moen C."/>
            <person name="Morales K."/>
            <person name="Munidasa M."/>
            <person name="Nazareth L."/>
            <person name="Ngo R."/>
            <person name="Nguyen L."/>
            <person name="Okwuonu G."/>
            <person name="Ongeri F."/>
            <person name="Patil S."/>
            <person name="Petrosino J."/>
            <person name="Pham C."/>
            <person name="Pham P."/>
            <person name="Pu L.-L."/>
            <person name="Puazo M."/>
            <person name="Raj R."/>
            <person name="Reid J."/>
            <person name="Rouhana J."/>
            <person name="Saada N."/>
            <person name="Shang Y."/>
            <person name="Simmons D."/>
            <person name="Thornton R."/>
            <person name="Warren J."/>
            <person name="Weissenberger G."/>
            <person name="Zhang J."/>
            <person name="Zhang L."/>
            <person name="Zhou C."/>
            <person name="Zhu D."/>
            <person name="Muzny D."/>
            <person name="Worley K."/>
            <person name="Gibbs R."/>
        </authorList>
    </citation>
    <scope>NUCLEOTIDE SEQUENCE [LARGE SCALE GENOMIC DNA]</scope>
    <source>
        <strain evidence="5 6">DSM 15436</strain>
    </source>
</reference>
<protein>
    <submittedName>
        <fullName evidence="5">Acetyltransferase, GNAT family</fullName>
    </submittedName>
</protein>
<evidence type="ECO:0000259" key="4">
    <source>
        <dbReference type="PROSITE" id="PS51186"/>
    </source>
</evidence>
<keyword evidence="2" id="KW-0012">Acyltransferase</keyword>
<dbReference type="EMBL" id="ACFG01000037">
    <property type="protein sequence ID" value="EEH63301.1"/>
    <property type="molecule type" value="Genomic_DNA"/>
</dbReference>
<accession>C0W287</accession>
<organism evidence="5 6">
    <name type="scientific">Gleimia coleocanis DSM 15436</name>
    <dbReference type="NCBI Taxonomy" id="525245"/>
    <lineage>
        <taxon>Bacteria</taxon>
        <taxon>Bacillati</taxon>
        <taxon>Actinomycetota</taxon>
        <taxon>Actinomycetes</taxon>
        <taxon>Actinomycetales</taxon>
        <taxon>Actinomycetaceae</taxon>
        <taxon>Gleimia</taxon>
    </lineage>
</organism>
<comment type="caution">
    <text evidence="5">The sequence shown here is derived from an EMBL/GenBank/DDBJ whole genome shotgun (WGS) entry which is preliminary data.</text>
</comment>
<dbReference type="RefSeq" id="WP_006546999.1">
    <property type="nucleotide sequence ID" value="NZ_DS999544.1"/>
</dbReference>
<dbReference type="HOGENOM" id="CLU_013985_40_0_11"/>
<dbReference type="STRING" id="525245.HMPREF0044_1540"/>
<dbReference type="Pfam" id="PF13302">
    <property type="entry name" value="Acetyltransf_3"/>
    <property type="match status" value="1"/>
</dbReference>